<evidence type="ECO:0000313" key="1">
    <source>
        <dbReference type="EMBL" id="KAJ3482361.1"/>
    </source>
</evidence>
<dbReference type="EMBL" id="JANAKD010001183">
    <property type="protein sequence ID" value="KAJ3482361.1"/>
    <property type="molecule type" value="Genomic_DNA"/>
</dbReference>
<organism evidence="1 2">
    <name type="scientific">Lecanicillium saksenae</name>
    <dbReference type="NCBI Taxonomy" id="468837"/>
    <lineage>
        <taxon>Eukaryota</taxon>
        <taxon>Fungi</taxon>
        <taxon>Dikarya</taxon>
        <taxon>Ascomycota</taxon>
        <taxon>Pezizomycotina</taxon>
        <taxon>Sordariomycetes</taxon>
        <taxon>Hypocreomycetidae</taxon>
        <taxon>Hypocreales</taxon>
        <taxon>Cordycipitaceae</taxon>
        <taxon>Lecanicillium</taxon>
    </lineage>
</organism>
<name>A0ACC1QNQ2_9HYPO</name>
<accession>A0ACC1QNQ2</accession>
<reference evidence="1" key="1">
    <citation type="submission" date="2022-07" db="EMBL/GenBank/DDBJ databases">
        <title>Genome Sequence of Lecanicillium saksenae.</title>
        <authorList>
            <person name="Buettner E."/>
        </authorList>
    </citation>
    <scope>NUCLEOTIDE SEQUENCE</scope>
    <source>
        <strain evidence="1">VT-O1</strain>
    </source>
</reference>
<sequence>MRLSTVVLAVLPAFAMADSVSSAPSMTTVTDHSKTTITTTCTDTAFLTKTVTLSRVHTTVSTLNSTAVIQPTGGITHPASTPTTLPSPSNKGPSNAAGALDAGKVAFAGVAGMVVAALL</sequence>
<evidence type="ECO:0000313" key="2">
    <source>
        <dbReference type="Proteomes" id="UP001148737"/>
    </source>
</evidence>
<dbReference type="Proteomes" id="UP001148737">
    <property type="component" value="Unassembled WGS sequence"/>
</dbReference>
<protein>
    <submittedName>
        <fullName evidence="1">Uncharacterized protein</fullName>
    </submittedName>
</protein>
<gene>
    <name evidence="1" type="ORF">NLG97_g7590</name>
</gene>
<comment type="caution">
    <text evidence="1">The sequence shown here is derived from an EMBL/GenBank/DDBJ whole genome shotgun (WGS) entry which is preliminary data.</text>
</comment>
<keyword evidence="2" id="KW-1185">Reference proteome</keyword>
<proteinExistence type="predicted"/>